<dbReference type="PANTHER" id="PTHR24171">
    <property type="entry name" value="ANKYRIN REPEAT DOMAIN-CONTAINING PROTEIN 39-RELATED"/>
    <property type="match status" value="1"/>
</dbReference>
<dbReference type="PROSITE" id="PS50297">
    <property type="entry name" value="ANK_REP_REGION"/>
    <property type="match status" value="1"/>
</dbReference>
<evidence type="ECO:0000256" key="2">
    <source>
        <dbReference type="ARBA" id="ARBA00023043"/>
    </source>
</evidence>
<evidence type="ECO:0000313" key="6">
    <source>
        <dbReference type="Proteomes" id="UP001210978"/>
    </source>
</evidence>
<protein>
    <submittedName>
        <fullName evidence="5">Ankyrin repeat domain-containing protein</fullName>
    </submittedName>
</protein>
<feature type="repeat" description="ANK" evidence="3">
    <location>
        <begin position="119"/>
        <end position="151"/>
    </location>
</feature>
<sequence length="209" mass="23524">MKKTYLLFIFIMHAGLLIACKKNDTISNNKMNSIHAEKINQFTEQSNGDTYTKLGIACKENKLSEVKELLSKGADVNLAKTDDIYEYDALYVAIENNRVKIVEYLSTIKVDFNKIYTEEGLTPVALAVKLNEKEILNILIKKGANINAANVAETDYTYIPILVAIENNNLQIAKKLIDNGVNINIHDKNGNSVKYLISRKGKEWSQLIP</sequence>
<keyword evidence="6" id="KW-1185">Reference proteome</keyword>
<dbReference type="SMART" id="SM00248">
    <property type="entry name" value="ANK"/>
    <property type="match status" value="4"/>
</dbReference>
<dbReference type="PROSITE" id="PS51257">
    <property type="entry name" value="PROKAR_LIPOPROTEIN"/>
    <property type="match status" value="1"/>
</dbReference>
<organism evidence="5 6">
    <name type="scientific">Chryseobacterium camelliae</name>
    <dbReference type="NCBI Taxonomy" id="1265445"/>
    <lineage>
        <taxon>Bacteria</taxon>
        <taxon>Pseudomonadati</taxon>
        <taxon>Bacteroidota</taxon>
        <taxon>Flavobacteriia</taxon>
        <taxon>Flavobacteriales</taxon>
        <taxon>Weeksellaceae</taxon>
        <taxon>Chryseobacterium group</taxon>
        <taxon>Chryseobacterium</taxon>
    </lineage>
</organism>
<feature type="repeat" description="ANK" evidence="3">
    <location>
        <begin position="49"/>
        <end position="81"/>
    </location>
</feature>
<evidence type="ECO:0000256" key="1">
    <source>
        <dbReference type="ARBA" id="ARBA00022737"/>
    </source>
</evidence>
<dbReference type="InterPro" id="IPR002110">
    <property type="entry name" value="Ankyrin_rpt"/>
</dbReference>
<keyword evidence="1" id="KW-0677">Repeat</keyword>
<dbReference type="PROSITE" id="PS50088">
    <property type="entry name" value="ANK_REPEAT"/>
    <property type="match status" value="3"/>
</dbReference>
<feature type="chain" id="PRO_5045936995" evidence="4">
    <location>
        <begin position="20"/>
        <end position="209"/>
    </location>
</feature>
<dbReference type="EMBL" id="CP115859">
    <property type="protein sequence ID" value="WBV59850.1"/>
    <property type="molecule type" value="Genomic_DNA"/>
</dbReference>
<proteinExistence type="predicted"/>
<dbReference type="Pfam" id="PF00023">
    <property type="entry name" value="Ank"/>
    <property type="match status" value="1"/>
</dbReference>
<keyword evidence="2 3" id="KW-0040">ANK repeat</keyword>
<dbReference type="Gene3D" id="1.25.40.20">
    <property type="entry name" value="Ankyrin repeat-containing domain"/>
    <property type="match status" value="2"/>
</dbReference>
<dbReference type="Proteomes" id="UP001210978">
    <property type="component" value="Chromosome"/>
</dbReference>
<reference evidence="5 6" key="1">
    <citation type="submission" date="2023-01" db="EMBL/GenBank/DDBJ databases">
        <title>Complete genome of Chryseobacterium camelliae VAN22-5A.</title>
        <authorList>
            <person name="Zong G."/>
            <person name="Cao G."/>
        </authorList>
    </citation>
    <scope>NUCLEOTIDE SEQUENCE [LARGE SCALE GENOMIC DNA]</scope>
    <source>
        <strain evidence="5 6">VAN22-5A</strain>
    </source>
</reference>
<evidence type="ECO:0000256" key="3">
    <source>
        <dbReference type="PROSITE-ProRule" id="PRU00023"/>
    </source>
</evidence>
<evidence type="ECO:0000256" key="4">
    <source>
        <dbReference type="SAM" id="SignalP"/>
    </source>
</evidence>
<name>A0ABY7QJJ5_9FLAO</name>
<accession>A0ABY7QJJ5</accession>
<feature type="repeat" description="ANK" evidence="3">
    <location>
        <begin position="156"/>
        <end position="188"/>
    </location>
</feature>
<feature type="signal peptide" evidence="4">
    <location>
        <begin position="1"/>
        <end position="19"/>
    </location>
</feature>
<dbReference type="Pfam" id="PF12796">
    <property type="entry name" value="Ank_2"/>
    <property type="match status" value="1"/>
</dbReference>
<gene>
    <name evidence="5" type="ORF">PFY12_12450</name>
</gene>
<dbReference type="RefSeq" id="WP_271148203.1">
    <property type="nucleotide sequence ID" value="NZ_CP115859.1"/>
</dbReference>
<dbReference type="InterPro" id="IPR036770">
    <property type="entry name" value="Ankyrin_rpt-contain_sf"/>
</dbReference>
<evidence type="ECO:0000313" key="5">
    <source>
        <dbReference type="EMBL" id="WBV59850.1"/>
    </source>
</evidence>
<keyword evidence="4" id="KW-0732">Signal</keyword>
<dbReference type="SUPFAM" id="SSF48403">
    <property type="entry name" value="Ankyrin repeat"/>
    <property type="match status" value="1"/>
</dbReference>